<dbReference type="EC" id="2.7.6.1" evidence="1"/>
<keyword evidence="2 11" id="KW-0808">Transferase</keyword>
<dbReference type="NCBIfam" id="NF005537">
    <property type="entry name" value="PRK07199.1"/>
    <property type="match status" value="1"/>
</dbReference>
<reference evidence="11 12" key="1">
    <citation type="submission" date="2024-06" db="EMBL/GenBank/DDBJ databases">
        <title>Genomic Encyclopedia of Type Strains, Phase IV (KMG-IV): sequencing the most valuable type-strain genomes for metagenomic binning, comparative biology and taxonomic classification.</title>
        <authorList>
            <person name="Goeker M."/>
        </authorList>
    </citation>
    <scope>NUCLEOTIDE SEQUENCE [LARGE SCALE GENOMIC DNA]</scope>
    <source>
        <strain evidence="11 12">DSM 17809</strain>
    </source>
</reference>
<dbReference type="NCBIfam" id="TIGR01251">
    <property type="entry name" value="ribP_PPkin"/>
    <property type="match status" value="1"/>
</dbReference>
<dbReference type="Gene3D" id="3.40.50.2020">
    <property type="match status" value="2"/>
</dbReference>
<dbReference type="PANTHER" id="PTHR10210:SF32">
    <property type="entry name" value="RIBOSE-PHOSPHATE PYROPHOSPHOKINASE 2"/>
    <property type="match status" value="1"/>
</dbReference>
<dbReference type="PANTHER" id="PTHR10210">
    <property type="entry name" value="RIBOSE-PHOSPHATE DIPHOSPHOKINASE FAMILY MEMBER"/>
    <property type="match status" value="1"/>
</dbReference>
<feature type="domain" description="Ribose-phosphate pyrophosphokinase N-terminal" evidence="10">
    <location>
        <begin position="9"/>
        <end position="113"/>
    </location>
</feature>
<dbReference type="SUPFAM" id="SSF53271">
    <property type="entry name" value="PRTase-like"/>
    <property type="match status" value="2"/>
</dbReference>
<evidence type="ECO:0000313" key="12">
    <source>
        <dbReference type="Proteomes" id="UP001549110"/>
    </source>
</evidence>
<comment type="caution">
    <text evidence="11">The sequence shown here is derived from an EMBL/GenBank/DDBJ whole genome shotgun (WGS) entry which is preliminary data.</text>
</comment>
<dbReference type="SMART" id="SM01400">
    <property type="entry name" value="Pribosyltran_N"/>
    <property type="match status" value="1"/>
</dbReference>
<evidence type="ECO:0000256" key="7">
    <source>
        <dbReference type="ARBA" id="ARBA00049535"/>
    </source>
</evidence>
<evidence type="ECO:0000256" key="8">
    <source>
        <dbReference type="RuleBase" id="RU004324"/>
    </source>
</evidence>
<evidence type="ECO:0000256" key="6">
    <source>
        <dbReference type="ARBA" id="ARBA00022840"/>
    </source>
</evidence>
<dbReference type="InterPro" id="IPR000836">
    <property type="entry name" value="PRTase_dom"/>
</dbReference>
<dbReference type="InterPro" id="IPR029099">
    <property type="entry name" value="Pribosyltran_N"/>
</dbReference>
<keyword evidence="6" id="KW-0067">ATP-binding</keyword>
<proteinExistence type="inferred from homology"/>
<comment type="catalytic activity">
    <reaction evidence="7">
        <text>D-ribose 5-phosphate + ATP = 5-phospho-alpha-D-ribose 1-diphosphate + AMP + H(+)</text>
        <dbReference type="Rhea" id="RHEA:15609"/>
        <dbReference type="ChEBI" id="CHEBI:15378"/>
        <dbReference type="ChEBI" id="CHEBI:30616"/>
        <dbReference type="ChEBI" id="CHEBI:58017"/>
        <dbReference type="ChEBI" id="CHEBI:78346"/>
        <dbReference type="ChEBI" id="CHEBI:456215"/>
        <dbReference type="EC" id="2.7.6.1"/>
    </reaction>
</comment>
<keyword evidence="3 8" id="KW-0545">Nucleotide biosynthesis</keyword>
<dbReference type="GO" id="GO:0004749">
    <property type="term" value="F:ribose phosphate diphosphokinase activity"/>
    <property type="evidence" value="ECO:0007669"/>
    <property type="project" value="UniProtKB-EC"/>
</dbReference>
<evidence type="ECO:0000256" key="1">
    <source>
        <dbReference type="ARBA" id="ARBA00013247"/>
    </source>
</evidence>
<evidence type="ECO:0000256" key="5">
    <source>
        <dbReference type="ARBA" id="ARBA00022777"/>
    </source>
</evidence>
<feature type="domain" description="Phosphoribosyltransferase" evidence="9">
    <location>
        <begin position="149"/>
        <end position="238"/>
    </location>
</feature>
<evidence type="ECO:0000313" key="11">
    <source>
        <dbReference type="EMBL" id="MET3528674.1"/>
    </source>
</evidence>
<dbReference type="EMBL" id="JBEPLU010000005">
    <property type="protein sequence ID" value="MET3528674.1"/>
    <property type="molecule type" value="Genomic_DNA"/>
</dbReference>
<dbReference type="RefSeq" id="WP_354298533.1">
    <property type="nucleotide sequence ID" value="NZ_JBEPLU010000005.1"/>
</dbReference>
<protein>
    <recommendedName>
        <fullName evidence="1">ribose-phosphate diphosphokinase</fullName>
        <ecNumber evidence="1">2.7.6.1</ecNumber>
    </recommendedName>
</protein>
<keyword evidence="5" id="KW-0418">Kinase</keyword>
<sequence>MRLVLPLPGNEVFAAELAQAGGWRLGSLETRRFPDGEHYVRLKDDPGGGVVDLVCSLARIDDVFLSLIFAADAAREFGAREVNLIAPYLGYMRQDKRFQPGEAVSSTSFARLVSGSFDRLITVDPHLHRFASLGELYPIETVVLHAAPLLGRWIRDCIVDPLVIGPDAESEQWAASVAAEAGAPHVVLRKERIGDSDVQMTLPDLRSYHGRRPVLIDDIASSGRTLATAARRLIAEGFPAPDCAVVHAIFGGDAFEQVTAVASRVISTDSVPHPSNALRLAPLIAAALAY</sequence>
<evidence type="ECO:0000256" key="2">
    <source>
        <dbReference type="ARBA" id="ARBA00022679"/>
    </source>
</evidence>
<keyword evidence="4" id="KW-0547">Nucleotide-binding</keyword>
<dbReference type="Proteomes" id="UP001549110">
    <property type="component" value="Unassembled WGS sequence"/>
</dbReference>
<keyword evidence="12" id="KW-1185">Reference proteome</keyword>
<dbReference type="InterPro" id="IPR005946">
    <property type="entry name" value="Rib-P_diPkinase"/>
</dbReference>
<comment type="similarity">
    <text evidence="8">Belongs to the ribose-phosphate pyrophosphokinase family.</text>
</comment>
<evidence type="ECO:0000256" key="3">
    <source>
        <dbReference type="ARBA" id="ARBA00022727"/>
    </source>
</evidence>
<dbReference type="Pfam" id="PF13793">
    <property type="entry name" value="Pribosyltran_N"/>
    <property type="match status" value="1"/>
</dbReference>
<organism evidence="11 12">
    <name type="scientific">Phenylobacterium koreense</name>
    <dbReference type="NCBI Taxonomy" id="266125"/>
    <lineage>
        <taxon>Bacteria</taxon>
        <taxon>Pseudomonadati</taxon>
        <taxon>Pseudomonadota</taxon>
        <taxon>Alphaproteobacteria</taxon>
        <taxon>Caulobacterales</taxon>
        <taxon>Caulobacteraceae</taxon>
        <taxon>Phenylobacterium</taxon>
    </lineage>
</organism>
<evidence type="ECO:0000256" key="4">
    <source>
        <dbReference type="ARBA" id="ARBA00022741"/>
    </source>
</evidence>
<dbReference type="CDD" id="cd06223">
    <property type="entry name" value="PRTases_typeI"/>
    <property type="match status" value="1"/>
</dbReference>
<dbReference type="Pfam" id="PF00156">
    <property type="entry name" value="Pribosyltran"/>
    <property type="match status" value="1"/>
</dbReference>
<accession>A0ABV2ENM6</accession>
<name>A0ABV2ENM6_9CAUL</name>
<gene>
    <name evidence="11" type="ORF">ABID41_003816</name>
</gene>
<evidence type="ECO:0000259" key="9">
    <source>
        <dbReference type="Pfam" id="PF00156"/>
    </source>
</evidence>
<dbReference type="InterPro" id="IPR029057">
    <property type="entry name" value="PRTase-like"/>
</dbReference>
<evidence type="ECO:0000259" key="10">
    <source>
        <dbReference type="Pfam" id="PF13793"/>
    </source>
</evidence>